<keyword evidence="1" id="KW-0547">Nucleotide-binding</keyword>
<dbReference type="SUPFAM" id="SSF52540">
    <property type="entry name" value="P-loop containing nucleoside triphosphate hydrolases"/>
    <property type="match status" value="1"/>
</dbReference>
<dbReference type="InterPro" id="IPR050107">
    <property type="entry name" value="ABC_carbohydrate_import_ATPase"/>
</dbReference>
<dbReference type="InterPro" id="IPR003593">
    <property type="entry name" value="AAA+_ATPase"/>
</dbReference>
<protein>
    <submittedName>
        <fullName evidence="4">Sugar ABC transporter ATP-binding protein</fullName>
    </submittedName>
</protein>
<dbReference type="CDD" id="cd03216">
    <property type="entry name" value="ABC_Carb_Monos_I"/>
    <property type="match status" value="1"/>
</dbReference>
<accession>A0A7V4N3T3</accession>
<proteinExistence type="predicted"/>
<dbReference type="GO" id="GO:0005524">
    <property type="term" value="F:ATP binding"/>
    <property type="evidence" value="ECO:0007669"/>
    <property type="project" value="UniProtKB-KW"/>
</dbReference>
<dbReference type="Gene3D" id="3.40.50.300">
    <property type="entry name" value="P-loop containing nucleotide triphosphate hydrolases"/>
    <property type="match status" value="1"/>
</dbReference>
<evidence type="ECO:0000259" key="3">
    <source>
        <dbReference type="PROSITE" id="PS50893"/>
    </source>
</evidence>
<reference evidence="4" key="1">
    <citation type="journal article" date="2020" name="mSystems">
        <title>Genome- and Community-Level Interaction Insights into Carbon Utilization and Element Cycling Functions of Hydrothermarchaeota in Hydrothermal Sediment.</title>
        <authorList>
            <person name="Zhou Z."/>
            <person name="Liu Y."/>
            <person name="Xu W."/>
            <person name="Pan J."/>
            <person name="Luo Z.H."/>
            <person name="Li M."/>
        </authorList>
    </citation>
    <scope>NUCLEOTIDE SEQUENCE [LARGE SCALE GENOMIC DNA]</scope>
    <source>
        <strain evidence="4">SpSt-711</strain>
    </source>
</reference>
<dbReference type="SMART" id="SM00382">
    <property type="entry name" value="AAA"/>
    <property type="match status" value="1"/>
</dbReference>
<evidence type="ECO:0000256" key="2">
    <source>
        <dbReference type="ARBA" id="ARBA00022840"/>
    </source>
</evidence>
<dbReference type="PANTHER" id="PTHR43790:SF8">
    <property type="entry name" value="SUGAR ABC TRANSPORTER ATP-BINDING PROTEIN"/>
    <property type="match status" value="1"/>
</dbReference>
<keyword evidence="2 4" id="KW-0067">ATP-binding</keyword>
<comment type="caution">
    <text evidence="4">The sequence shown here is derived from an EMBL/GenBank/DDBJ whole genome shotgun (WGS) entry which is preliminary data.</text>
</comment>
<dbReference type="Pfam" id="PF00005">
    <property type="entry name" value="ABC_tran"/>
    <property type="match status" value="1"/>
</dbReference>
<dbReference type="InterPro" id="IPR003439">
    <property type="entry name" value="ABC_transporter-like_ATP-bd"/>
</dbReference>
<evidence type="ECO:0000313" key="4">
    <source>
        <dbReference type="EMBL" id="HGU16377.1"/>
    </source>
</evidence>
<dbReference type="EMBL" id="DTEI01000125">
    <property type="protein sequence ID" value="HGU16377.1"/>
    <property type="molecule type" value="Genomic_DNA"/>
</dbReference>
<dbReference type="PROSITE" id="PS50893">
    <property type="entry name" value="ABC_TRANSPORTER_2"/>
    <property type="match status" value="1"/>
</dbReference>
<dbReference type="PANTHER" id="PTHR43790">
    <property type="entry name" value="CARBOHYDRATE TRANSPORT ATP-BINDING PROTEIN MG119-RELATED"/>
    <property type="match status" value="1"/>
</dbReference>
<dbReference type="GO" id="GO:0016887">
    <property type="term" value="F:ATP hydrolysis activity"/>
    <property type="evidence" value="ECO:0007669"/>
    <property type="project" value="InterPro"/>
</dbReference>
<evidence type="ECO:0000256" key="1">
    <source>
        <dbReference type="ARBA" id="ARBA00022741"/>
    </source>
</evidence>
<dbReference type="AlphaFoldDB" id="A0A7V4N3T3"/>
<feature type="domain" description="ABC transporter" evidence="3">
    <location>
        <begin position="7"/>
        <end position="245"/>
    </location>
</feature>
<dbReference type="InterPro" id="IPR027417">
    <property type="entry name" value="P-loop_NTPase"/>
</dbReference>
<gene>
    <name evidence="4" type="ORF">ENU91_07035</name>
</gene>
<sequence>MSEGNLVKMVDIHKWFGKVYALKGVDFSVNRGEIVGLVGDNGAGKSTLIKILSGIYPPDKGRIYFEGKEVKFSSPRDAMKIGIEVIHQELTVAPLMSIARNIFMGREIEKHIGPIKLLDLKRMRDESLRALNKIGLFMRDVDTIIENLSGGERQGVAIARAMYFKTKLLILDEPTNNLSVKESAKVLEFIKELKNEGISCVFITHNLYHVYPIADRIVVLSHGKKVGDFKKEETSIENITQIITSE</sequence>
<name>A0A7V4N3T3_9BACT</name>
<organism evidence="4">
    <name type="scientific">Thermodesulfobacterium geofontis</name>
    <dbReference type="NCBI Taxonomy" id="1295609"/>
    <lineage>
        <taxon>Bacteria</taxon>
        <taxon>Pseudomonadati</taxon>
        <taxon>Thermodesulfobacteriota</taxon>
        <taxon>Thermodesulfobacteria</taxon>
        <taxon>Thermodesulfobacteriales</taxon>
        <taxon>Thermodesulfobacteriaceae</taxon>
        <taxon>Thermodesulfobacterium</taxon>
    </lineage>
</organism>